<sequence>MLPSELAVSPSQLCGNPVLSGFHPTRNFLGTATNHVQPLPCEQIRNSAARINFCFFCTHTVLHRPGPEVHLGSQILLVYEFM</sequence>
<dbReference type="EMBL" id="HF935229">
    <property type="protein sequence ID" value="CCX05049.1"/>
    <property type="molecule type" value="Genomic_DNA"/>
</dbReference>
<keyword evidence="2" id="KW-1185">Reference proteome</keyword>
<gene>
    <name evidence="1" type="ORF">PCON_04538</name>
</gene>
<protein>
    <submittedName>
        <fullName evidence="1">Uncharacterized protein</fullName>
    </submittedName>
</protein>
<proteinExistence type="predicted"/>
<dbReference type="AlphaFoldDB" id="U4KZD8"/>
<accession>U4KZD8</accession>
<evidence type="ECO:0000313" key="1">
    <source>
        <dbReference type="EMBL" id="CCX05049.1"/>
    </source>
</evidence>
<reference evidence="1 2" key="1">
    <citation type="journal article" date="2013" name="PLoS Genet.">
        <title>The genome and development-dependent transcriptomes of Pyronema confluens: a window into fungal evolution.</title>
        <authorList>
            <person name="Traeger S."/>
            <person name="Altegoer F."/>
            <person name="Freitag M."/>
            <person name="Gabaldon T."/>
            <person name="Kempken F."/>
            <person name="Kumar A."/>
            <person name="Marcet-Houben M."/>
            <person name="Poggeler S."/>
            <person name="Stajich J.E."/>
            <person name="Nowrousian M."/>
        </authorList>
    </citation>
    <scope>NUCLEOTIDE SEQUENCE [LARGE SCALE GENOMIC DNA]</scope>
    <source>
        <strain evidence="2">CBS 100304</strain>
        <tissue evidence="1">Vegetative mycelium</tissue>
    </source>
</reference>
<evidence type="ECO:0000313" key="2">
    <source>
        <dbReference type="Proteomes" id="UP000018144"/>
    </source>
</evidence>
<name>U4KZD8_PYROM</name>
<organism evidence="1 2">
    <name type="scientific">Pyronema omphalodes (strain CBS 100304)</name>
    <name type="common">Pyronema confluens</name>
    <dbReference type="NCBI Taxonomy" id="1076935"/>
    <lineage>
        <taxon>Eukaryota</taxon>
        <taxon>Fungi</taxon>
        <taxon>Dikarya</taxon>
        <taxon>Ascomycota</taxon>
        <taxon>Pezizomycotina</taxon>
        <taxon>Pezizomycetes</taxon>
        <taxon>Pezizales</taxon>
        <taxon>Pyronemataceae</taxon>
        <taxon>Pyronema</taxon>
    </lineage>
</organism>
<dbReference type="Proteomes" id="UP000018144">
    <property type="component" value="Unassembled WGS sequence"/>
</dbReference>